<protein>
    <submittedName>
        <fullName evidence="2">Uncharacterized protein</fullName>
    </submittedName>
</protein>
<feature type="region of interest" description="Disordered" evidence="1">
    <location>
        <begin position="421"/>
        <end position="529"/>
    </location>
</feature>
<feature type="region of interest" description="Disordered" evidence="1">
    <location>
        <begin position="188"/>
        <end position="239"/>
    </location>
</feature>
<dbReference type="AlphaFoldDB" id="A0AA88Y6G5"/>
<comment type="caution">
    <text evidence="2">The sequence shown here is derived from an EMBL/GenBank/DDBJ whole genome shotgun (WGS) entry which is preliminary data.</text>
</comment>
<feature type="compositionally biased region" description="Basic and acidic residues" evidence="1">
    <location>
        <begin position="188"/>
        <end position="199"/>
    </location>
</feature>
<accession>A0AA88Y6G5</accession>
<organism evidence="2 3">
    <name type="scientific">Pinctada imbricata</name>
    <name type="common">Atlantic pearl-oyster</name>
    <name type="synonym">Pinctada martensii</name>
    <dbReference type="NCBI Taxonomy" id="66713"/>
    <lineage>
        <taxon>Eukaryota</taxon>
        <taxon>Metazoa</taxon>
        <taxon>Spiralia</taxon>
        <taxon>Lophotrochozoa</taxon>
        <taxon>Mollusca</taxon>
        <taxon>Bivalvia</taxon>
        <taxon>Autobranchia</taxon>
        <taxon>Pteriomorphia</taxon>
        <taxon>Pterioida</taxon>
        <taxon>Pterioidea</taxon>
        <taxon>Pteriidae</taxon>
        <taxon>Pinctada</taxon>
    </lineage>
</organism>
<feature type="compositionally biased region" description="Basic and acidic residues" evidence="1">
    <location>
        <begin position="215"/>
        <end position="226"/>
    </location>
</feature>
<feature type="region of interest" description="Disordered" evidence="1">
    <location>
        <begin position="348"/>
        <end position="392"/>
    </location>
</feature>
<gene>
    <name evidence="2" type="ORF">FSP39_022149</name>
</gene>
<name>A0AA88Y6G5_PINIB</name>
<sequence>MPREYSELLVRDSHKDYKPSVINREHYKLRQKSLLKLKTNAVEENSKAEKSKSAPPTQYEPPSYSYSAEKLYPIEKKPSLRDLAKSKRAKSGGLKTVDIEEYALEAYEINPSDKFTFAKQQNDENCPPLPNILKRSRTSIDISTRYNVQNTVKVSSGDDEVKFSNGPGKLQRALTIIKVDKPTLDEFKERYRNRNKSDSNIDPTARGTSSAETRSGSRRDGKDGRPPTRVSNGSLPKEQKSVLKLKTLEVFGDNGESISGDQSMAQKLQLNDKPYVKLDLRQSGHQGSLSRDDCFNQPSFLLSRNSKGDSLPSLTFQFNTGEVIVTRNQSVLDQDQYTKVKRNYYPKREPLKSTAHLSPVLVSRNRSVSPLKESRETHTQSRSTTGEARRPIRLHQTLEISLNSLMCPCREVEVREHPRQIQKFGPMVQDGHVWPQKPEKIEETEEENDSPVGKEKKDSPALSSPDKDSSPDKEELQAKRDTSTSMTSFVERNKLNDNVVNTVNKKGIQDSTASSENRPQVSKTNHGET</sequence>
<feature type="compositionally biased region" description="Polar residues" evidence="1">
    <location>
        <begin position="200"/>
        <end position="213"/>
    </location>
</feature>
<reference evidence="2" key="1">
    <citation type="submission" date="2019-08" db="EMBL/GenBank/DDBJ databases">
        <title>The improved chromosome-level genome for the pearl oyster Pinctada fucata martensii using PacBio sequencing and Hi-C.</title>
        <authorList>
            <person name="Zheng Z."/>
        </authorList>
    </citation>
    <scope>NUCLEOTIDE SEQUENCE</scope>
    <source>
        <strain evidence="2">ZZ-2019</strain>
        <tissue evidence="2">Adductor muscle</tissue>
    </source>
</reference>
<dbReference type="Proteomes" id="UP001186944">
    <property type="component" value="Unassembled WGS sequence"/>
</dbReference>
<proteinExistence type="predicted"/>
<feature type="compositionally biased region" description="Polar residues" evidence="1">
    <location>
        <begin position="483"/>
        <end position="529"/>
    </location>
</feature>
<evidence type="ECO:0000313" key="2">
    <source>
        <dbReference type="EMBL" id="KAK3098696.1"/>
    </source>
</evidence>
<keyword evidence="3" id="KW-1185">Reference proteome</keyword>
<dbReference type="EMBL" id="VSWD01000007">
    <property type="protein sequence ID" value="KAK3098696.1"/>
    <property type="molecule type" value="Genomic_DNA"/>
</dbReference>
<evidence type="ECO:0000256" key="1">
    <source>
        <dbReference type="SAM" id="MobiDB-lite"/>
    </source>
</evidence>
<feature type="region of interest" description="Disordered" evidence="1">
    <location>
        <begin position="38"/>
        <end position="65"/>
    </location>
</feature>
<evidence type="ECO:0000313" key="3">
    <source>
        <dbReference type="Proteomes" id="UP001186944"/>
    </source>
</evidence>
<feature type="compositionally biased region" description="Basic and acidic residues" evidence="1">
    <location>
        <begin position="452"/>
        <end position="482"/>
    </location>
</feature>